<evidence type="ECO:0000313" key="3">
    <source>
        <dbReference type="Proteomes" id="UP000007800"/>
    </source>
</evidence>
<proteinExistence type="predicted"/>
<dbReference type="Pfam" id="PF00226">
    <property type="entry name" value="DnaJ"/>
    <property type="match status" value="1"/>
</dbReference>
<dbReference type="OMA" id="WLDLWSK"/>
<reference evidence="2 3" key="1">
    <citation type="submission" date="2008-07" db="EMBL/GenBank/DDBJ databases">
        <authorList>
            <person name="El-Sayed N."/>
            <person name="Caler E."/>
            <person name="Inman J."/>
            <person name="Amedeo P."/>
            <person name="Hass B."/>
            <person name="Wortman J."/>
        </authorList>
    </citation>
    <scope>NUCLEOTIDE SEQUENCE [LARGE SCALE GENOMIC DNA]</scope>
    <source>
        <strain evidence="3">ATCC 50983 / TXsc</strain>
    </source>
</reference>
<dbReference type="PRINTS" id="PR00625">
    <property type="entry name" value="JDOMAIN"/>
</dbReference>
<dbReference type="RefSeq" id="XP_002785978.1">
    <property type="nucleotide sequence ID" value="XM_002785932.1"/>
</dbReference>
<dbReference type="Proteomes" id="UP000007800">
    <property type="component" value="Unassembled WGS sequence"/>
</dbReference>
<dbReference type="InterPro" id="IPR052594">
    <property type="entry name" value="J_domain-containing_protein"/>
</dbReference>
<keyword evidence="3" id="KW-1185">Reference proteome</keyword>
<dbReference type="GO" id="GO:0005737">
    <property type="term" value="C:cytoplasm"/>
    <property type="evidence" value="ECO:0007669"/>
    <property type="project" value="TreeGrafter"/>
</dbReference>
<dbReference type="Gene3D" id="1.10.287.110">
    <property type="entry name" value="DnaJ domain"/>
    <property type="match status" value="1"/>
</dbReference>
<protein>
    <submittedName>
        <fullName evidence="2">Chaperone protein DnaJ, putative</fullName>
    </submittedName>
</protein>
<accession>C5KD25</accession>
<dbReference type="OrthoDB" id="445556at2759"/>
<dbReference type="GO" id="GO:0005634">
    <property type="term" value="C:nucleus"/>
    <property type="evidence" value="ECO:0007669"/>
    <property type="project" value="TreeGrafter"/>
</dbReference>
<dbReference type="InterPro" id="IPR001623">
    <property type="entry name" value="DnaJ_domain"/>
</dbReference>
<dbReference type="Pfam" id="PF23302">
    <property type="entry name" value="HTH_DNAJC9"/>
    <property type="match status" value="1"/>
</dbReference>
<dbReference type="SUPFAM" id="SSF46565">
    <property type="entry name" value="Chaperone J-domain"/>
    <property type="match status" value="1"/>
</dbReference>
<evidence type="ECO:0000259" key="1">
    <source>
        <dbReference type="PROSITE" id="PS50076"/>
    </source>
</evidence>
<dbReference type="PROSITE" id="PS50076">
    <property type="entry name" value="DNAJ_2"/>
    <property type="match status" value="1"/>
</dbReference>
<dbReference type="SMART" id="SM00271">
    <property type="entry name" value="DnaJ"/>
    <property type="match status" value="1"/>
</dbReference>
<dbReference type="AlphaFoldDB" id="C5KD25"/>
<dbReference type="InterPro" id="IPR056453">
    <property type="entry name" value="HTH_DNAJC9"/>
</dbReference>
<dbReference type="EMBL" id="GG671995">
    <property type="protein sequence ID" value="EER17774.1"/>
    <property type="molecule type" value="Genomic_DNA"/>
</dbReference>
<dbReference type="PANTHER" id="PTHR44144">
    <property type="entry name" value="DNAJ HOMOLOG SUBFAMILY C MEMBER 9"/>
    <property type="match status" value="1"/>
</dbReference>
<dbReference type="CDD" id="cd06257">
    <property type="entry name" value="DnaJ"/>
    <property type="match status" value="1"/>
</dbReference>
<dbReference type="InterPro" id="IPR036869">
    <property type="entry name" value="J_dom_sf"/>
</dbReference>
<name>C5KD25_PERM5</name>
<dbReference type="InParanoid" id="C5KD25"/>
<organism evidence="3">
    <name type="scientific">Perkinsus marinus (strain ATCC 50983 / TXsc)</name>
    <dbReference type="NCBI Taxonomy" id="423536"/>
    <lineage>
        <taxon>Eukaryota</taxon>
        <taxon>Sar</taxon>
        <taxon>Alveolata</taxon>
        <taxon>Perkinsozoa</taxon>
        <taxon>Perkinsea</taxon>
        <taxon>Perkinsida</taxon>
        <taxon>Perkinsidae</taxon>
        <taxon>Perkinsus</taxon>
    </lineage>
</organism>
<sequence>MTCDGGDDGTPQDGDDAFLLYRLLGVERDASIGEIRKAYLLRARQVHPDKNPGDSRANESFVKLQRAYTILSDPEQKKRYDESDGDLAVFEDESSEFREAYQYYRKLYPVLTAEDIDSFAAQYRHSDEEKEDLRRFVEEHNGDVSELLEWIILSTPDDVERFAEFIRSYVTSERQDLLPVFESSLVKLRRNGKRLAAKCKREAKEAKKSEKEPTLEDLALAIRQKQQKRQGDFLDDLEKKYCKKVGTKNSLSKKLPRDA</sequence>
<feature type="domain" description="J" evidence="1">
    <location>
        <begin position="19"/>
        <end position="84"/>
    </location>
</feature>
<dbReference type="PANTHER" id="PTHR44144:SF1">
    <property type="entry name" value="DNAJ HOMOLOG SUBFAMILY C MEMBER 9"/>
    <property type="match status" value="1"/>
</dbReference>
<gene>
    <name evidence="2" type="ORF">Pmar_PMAR023704</name>
</gene>
<dbReference type="GeneID" id="9087071"/>
<evidence type="ECO:0000313" key="2">
    <source>
        <dbReference type="EMBL" id="EER17774.1"/>
    </source>
</evidence>
<dbReference type="GO" id="GO:0031072">
    <property type="term" value="F:heat shock protein binding"/>
    <property type="evidence" value="ECO:0007669"/>
    <property type="project" value="TreeGrafter"/>
</dbReference>